<dbReference type="Gene3D" id="3.30.300.30">
    <property type="match status" value="1"/>
</dbReference>
<dbReference type="Proteomes" id="UP000467840">
    <property type="component" value="Chromosome 4"/>
</dbReference>
<dbReference type="InterPro" id="IPR000873">
    <property type="entry name" value="AMP-dep_synth/lig_dom"/>
</dbReference>
<evidence type="ECO:0000313" key="8">
    <source>
        <dbReference type="Proteomes" id="UP000467840"/>
    </source>
</evidence>
<dbReference type="Pfam" id="PF13193">
    <property type="entry name" value="AMP-binding_C"/>
    <property type="match status" value="1"/>
</dbReference>
<comment type="similarity">
    <text evidence="1">Belongs to the ATP-dependent AMP-binding enzyme family.</text>
</comment>
<evidence type="ECO:0000256" key="3">
    <source>
        <dbReference type="ARBA" id="ARBA00022741"/>
    </source>
</evidence>
<keyword evidence="8" id="KW-1185">Reference proteome</keyword>
<gene>
    <name evidence="7" type="ORF">GH714_014851</name>
</gene>
<dbReference type="InterPro" id="IPR042099">
    <property type="entry name" value="ANL_N_sf"/>
</dbReference>
<organism evidence="7 8">
    <name type="scientific">Hevea brasiliensis</name>
    <name type="common">Para rubber tree</name>
    <name type="synonym">Siphonia brasiliensis</name>
    <dbReference type="NCBI Taxonomy" id="3981"/>
    <lineage>
        <taxon>Eukaryota</taxon>
        <taxon>Viridiplantae</taxon>
        <taxon>Streptophyta</taxon>
        <taxon>Embryophyta</taxon>
        <taxon>Tracheophyta</taxon>
        <taxon>Spermatophyta</taxon>
        <taxon>Magnoliopsida</taxon>
        <taxon>eudicotyledons</taxon>
        <taxon>Gunneridae</taxon>
        <taxon>Pentapetalae</taxon>
        <taxon>rosids</taxon>
        <taxon>fabids</taxon>
        <taxon>Malpighiales</taxon>
        <taxon>Euphorbiaceae</taxon>
        <taxon>Crotonoideae</taxon>
        <taxon>Micrandreae</taxon>
        <taxon>Hevea</taxon>
    </lineage>
</organism>
<evidence type="ECO:0000256" key="2">
    <source>
        <dbReference type="ARBA" id="ARBA00022598"/>
    </source>
</evidence>
<accession>A0A6A6LJH4</accession>
<keyword evidence="2" id="KW-0436">Ligase</keyword>
<evidence type="ECO:0000259" key="5">
    <source>
        <dbReference type="Pfam" id="PF00501"/>
    </source>
</evidence>
<proteinExistence type="inferred from homology"/>
<feature type="domain" description="AMP-dependent synthetase/ligase" evidence="5">
    <location>
        <begin position="34"/>
        <end position="400"/>
    </location>
</feature>
<dbReference type="Gene3D" id="3.40.50.12780">
    <property type="entry name" value="N-terminal domain of ligase-like"/>
    <property type="match status" value="1"/>
</dbReference>
<feature type="domain" description="AMP-binding enzyme C-terminal" evidence="6">
    <location>
        <begin position="436"/>
        <end position="511"/>
    </location>
</feature>
<dbReference type="AlphaFoldDB" id="A0A6A6LJH4"/>
<evidence type="ECO:0000256" key="4">
    <source>
        <dbReference type="ARBA" id="ARBA00022840"/>
    </source>
</evidence>
<dbReference type="PANTHER" id="PTHR24096:SF425">
    <property type="entry name" value="4-COUMARATE--COA LIGASE-LIKE 7"/>
    <property type="match status" value="1"/>
</dbReference>
<dbReference type="InterPro" id="IPR025110">
    <property type="entry name" value="AMP-bd_C"/>
</dbReference>
<dbReference type="InterPro" id="IPR045851">
    <property type="entry name" value="AMP-bd_C_sf"/>
</dbReference>
<dbReference type="GO" id="GO:0016405">
    <property type="term" value="F:CoA-ligase activity"/>
    <property type="evidence" value="ECO:0007669"/>
    <property type="project" value="TreeGrafter"/>
</dbReference>
<evidence type="ECO:0000256" key="1">
    <source>
        <dbReference type="ARBA" id="ARBA00006432"/>
    </source>
</evidence>
<keyword evidence="4" id="KW-0067">ATP-binding</keyword>
<dbReference type="InterPro" id="IPR020845">
    <property type="entry name" value="AMP-binding_CS"/>
</dbReference>
<reference evidence="7 8" key="1">
    <citation type="journal article" date="2020" name="Mol. Plant">
        <title>The Chromosome-Based Rubber Tree Genome Provides New Insights into Spurge Genome Evolution and Rubber Biosynthesis.</title>
        <authorList>
            <person name="Liu J."/>
            <person name="Shi C."/>
            <person name="Shi C.C."/>
            <person name="Li W."/>
            <person name="Zhang Q.J."/>
            <person name="Zhang Y."/>
            <person name="Li K."/>
            <person name="Lu H.F."/>
            <person name="Shi C."/>
            <person name="Zhu S.T."/>
            <person name="Xiao Z.Y."/>
            <person name="Nan H."/>
            <person name="Yue Y."/>
            <person name="Zhu X.G."/>
            <person name="Wu Y."/>
            <person name="Hong X.N."/>
            <person name="Fan G.Y."/>
            <person name="Tong Y."/>
            <person name="Zhang D."/>
            <person name="Mao C.L."/>
            <person name="Liu Y.L."/>
            <person name="Hao S.J."/>
            <person name="Liu W.Q."/>
            <person name="Lv M.Q."/>
            <person name="Zhang H.B."/>
            <person name="Liu Y."/>
            <person name="Hu-Tang G.R."/>
            <person name="Wang J.P."/>
            <person name="Wang J.H."/>
            <person name="Sun Y.H."/>
            <person name="Ni S.B."/>
            <person name="Chen W.B."/>
            <person name="Zhang X.C."/>
            <person name="Jiao Y.N."/>
            <person name="Eichler E.E."/>
            <person name="Li G.H."/>
            <person name="Liu X."/>
            <person name="Gao L.Z."/>
        </authorList>
    </citation>
    <scope>NUCLEOTIDE SEQUENCE [LARGE SCALE GENOMIC DNA]</scope>
    <source>
        <strain evidence="8">cv. GT1</strain>
        <tissue evidence="7">Leaf</tissue>
    </source>
</reference>
<comment type="caution">
    <text evidence="7">The sequence shown here is derived from an EMBL/GenBank/DDBJ whole genome shotgun (WGS) entry which is preliminary data.</text>
</comment>
<name>A0A6A6LJH4_HEVBR</name>
<keyword evidence="3" id="KW-0547">Nucleotide-binding</keyword>
<dbReference type="PROSITE" id="PS00455">
    <property type="entry name" value="AMP_BINDING"/>
    <property type="match status" value="1"/>
</dbReference>
<dbReference type="FunFam" id="3.30.300.30:FF:000007">
    <property type="entry name" value="4-coumarate--CoA ligase 2"/>
    <property type="match status" value="1"/>
</dbReference>
<dbReference type="GO" id="GO:0005524">
    <property type="term" value="F:ATP binding"/>
    <property type="evidence" value="ECO:0007669"/>
    <property type="project" value="UniProtKB-KW"/>
</dbReference>
<dbReference type="PANTHER" id="PTHR24096">
    <property type="entry name" value="LONG-CHAIN-FATTY-ACID--COA LIGASE"/>
    <property type="match status" value="1"/>
</dbReference>
<dbReference type="FunFam" id="3.40.50.12780:FF:000003">
    <property type="entry name" value="Long-chain-fatty-acid--CoA ligase FadD"/>
    <property type="match status" value="1"/>
</dbReference>
<evidence type="ECO:0000313" key="7">
    <source>
        <dbReference type="EMBL" id="KAF2300635.1"/>
    </source>
</evidence>
<dbReference type="Pfam" id="PF00501">
    <property type="entry name" value="AMP-binding"/>
    <property type="match status" value="1"/>
</dbReference>
<protein>
    <submittedName>
        <fullName evidence="7">Uncharacterized protein</fullName>
    </submittedName>
</protein>
<sequence length="525" mass="57452">MERSGYGRDGIYRSLRPTLIVPKDPNLSMVSFLFRNSNSYPHKPALIDADLSITLSFAQLKSIVVKVSHGLRHLVISKNDVVLIFAPNSYQYLICFLAITAIGAIATTANPLYTTTELSKQIKDSKPKLVITVPELWNKVKDFNLPAVFLGSKESLSIEPNSRIKSFHHLVELGGSNSEFPENKVKQTDTAALLYSSGTTGTSKGVILTHGNFIAASLMVTMDQEMAGEMHHVFLCVLPMFHVFGLSVITYSQLQKGNAIVSMAKFDFEMVLKNVEKYRVTHLWIVPPVILALAKQSSVKKYDLSSLQHVGSGAAPLGKELMEECAKRIPHAAVAQGYGMTETTGIVSVENPRIGIRHSGSAGILAPGVEAQIISVDTLKPLPPNQLGEIWVRGPNMMQGLQLNISISLNQLSGYLNNPQATKQTIDKKGWVAPAELEGLLVSHPEILDAVVIPFPDAEAGEVPVAYIVRSPNSSLTEEDVLKFIADQVAPFKRLRRVNFINSVPKSASGKILRRELIEKAKSKI</sequence>
<evidence type="ECO:0000259" key="6">
    <source>
        <dbReference type="Pfam" id="PF13193"/>
    </source>
</evidence>
<dbReference type="SUPFAM" id="SSF56801">
    <property type="entry name" value="Acetyl-CoA synthetase-like"/>
    <property type="match status" value="1"/>
</dbReference>
<dbReference type="EMBL" id="JAAGAX010000010">
    <property type="protein sequence ID" value="KAF2300635.1"/>
    <property type="molecule type" value="Genomic_DNA"/>
</dbReference>
<dbReference type="CDD" id="cd05904">
    <property type="entry name" value="4CL"/>
    <property type="match status" value="1"/>
</dbReference>